<dbReference type="PANTHER" id="PTHR10048">
    <property type="entry name" value="PHOSPHATIDYLINOSITOL KINASE"/>
    <property type="match status" value="1"/>
</dbReference>
<keyword evidence="4" id="KW-0418">Kinase</keyword>
<dbReference type="Gene3D" id="3.30.1010.10">
    <property type="entry name" value="Phosphatidylinositol 3-kinase Catalytic Subunit, Chain A, domain 4"/>
    <property type="match status" value="1"/>
</dbReference>
<dbReference type="FunFam" id="1.10.1070.11:FF:000012">
    <property type="entry name" value="Phosphatidylinositol 4-kinase alpha 1"/>
    <property type="match status" value="1"/>
</dbReference>
<evidence type="ECO:0000313" key="10">
    <source>
        <dbReference type="Proteomes" id="UP001430356"/>
    </source>
</evidence>
<dbReference type="InterPro" id="IPR045495">
    <property type="entry name" value="PI4K_N"/>
</dbReference>
<dbReference type="Pfam" id="PF00613">
    <property type="entry name" value="PI3Ka"/>
    <property type="match status" value="1"/>
</dbReference>
<evidence type="ECO:0000259" key="8">
    <source>
        <dbReference type="PROSITE" id="PS51545"/>
    </source>
</evidence>
<dbReference type="InterPro" id="IPR018936">
    <property type="entry name" value="PI3/4_kinase_CS"/>
</dbReference>
<sequence>MHDIRFPGWIKSSPTLVMASVLAQLLAEETAVQAAAAAAGGSVPARPADSPARAAPGMWWCRHTFDEDIHSSSSSSGGGGGADVCVADSDTDDVGFATGPGAGGDADPGYLRMVDRLLELNSKALDSLPPTAHATAAPAPRRGPTGGAGATAAARLGLGLSTAALFGGGGGGGASSASSDILRDPRVRTLLRLSRLNEVLTRTEATQPHISQSTAASMIAFFAFAASCRHCGLPADRTKGFFTECGALYTTLLSKLRSLPFCAGVSLEDFTAALVVCGLKLRDDEDGDGDDKEMRSGVEATTTTAAPAALPYSARSNSSSALVPGMSTTGAANAAGGGGGGRTPAQSSLVRDKNWGLVGFGHRALDATFVRCIPEDIDECVHDAVALGVLRGISLTHSQQLFYLGPELVNHMHDLTDAFATSGHRRQLSYKRVLSVLLEAISCSRVIDYERTNNWITAIIQETYVVRGLFQREELHAHVVTATLTLLIRQYQEMAKECAAKVVNLGAMPDFTEGDQLIELVWKALQDTIGSWEDAASAAEKRPLTLFRHNIDIVVQHLLRTELERLRCYYIITSATAAYHQSLVSLGSPTQQGQWRSPTTAASPALPPQGPHASGSQPGLPAAYTPSVEEESLRILICSNIVKFLLLPTSIMNALPRTEEADQLRASLTEAAARVLSVVTAREFSSSSSDDASTTAQGGAATALASGTPALRSVSPMSPAAGALPSPRLPSAGADLLAVSRQRAHFSNNFYRSVEEIMQELIETVLQRRQQRQVADDADAAEASQLAPPPASEPTGGVGGGGSGDGMVRGMVAAVCMQYMCSTNDHLRSFATSEVMDAVVRLSARHGVEDAQGVRQVSESGGHGGAAVDPESARRSAEQRCARRMALCFDAMSSILVPDVVDVDGGHHVAEAREERAGITRSSTTTSARGESKREELARYGQLLCDTYVDALREHLARVAEGTASRRRVVTPVMSVAVKAFVDLVLRVHERLRGMAGMALALVQEAEAAGGEGPEKGARRTAAAIARDRARLLHAFNAERSSVVLLLRGVTQCMLSVAWPASGVLYQSPADGGERPLDSTTASAVMAPIAFAVLSPLLPPLATLLHLSTLFPARSLKQLCAHHQYARSLTVDDPGMSDQYLFHYYRRPSRAYVAIDTDVSRSGGRSAEDEMELQCGALFRSCWMMLSYYKYTAEALLAVSDGGAAAASAALDRAPILSPGQCALLRRVAASAAPLLRMCSSDVQQAMGDIAVLLRYMLASERHRPVAAVEVASVGSRVHTALRKSLKRLCGGKKGCWKQLSTGELVLLQSIAELEMLRAAAGSVAQLTLYRHFEVREFVASPGIPVALGHILGTACDHYIRAVRNLLPGVAFQVVRTDLTQLVFLLSFAIASVRESASKLVSRVVHAFPTYAAYASALPLLWCALDLLESGPSSQIEAVCDHVHFAAVPAVAADPHSAERQRHLLFVAEVAESWAATLQDKAPQALAETAIKFIVFQQQECGERAAAQAGVCRAGSRLAVAASQRRVDEAPPTAGDASDGPVMRGAAAAGRVVASEYAQTLLLYGRAQGTMQAAGWYASAEQIEGTVLVQLWASTRLSRRALAVSVSQWLDATLLRPARALFIEGGRAVESVLTVGDAGVAQPPDRAEAAAGFAAAVALLVAGTGTATGRRQLLQYLVQGPVQTFRSDLLHDAILCWKWLLCQDREGYLLPVLQEVDAALVWTAANRLGLFDGYRASKNRQVQTGEVQVTQHGSSSGSSSSSSDAPGDAGASVLAAEGGVAGASPHKLLLSFLADMYVEEGHPLCLSIEVLRQLFLVASHMMEFAAVLSLRDEMFGEMMRCLLVVGNVARLLREANARRLRAGLVVVVPFSAVGALRQRWYKALLRWFTKTPPSWYYAKDPEQAREEAKVVRSLSLLVKEDGDVLARTTLGFLDFDGSVQREGAVASPKCHWQPLSVVHESIVAAARRTSGADGEADLRKLAEQEQQRLLGLLRLLRVLVEHEVLRMGIWQAPRRTLTLVDTTPSTGWERLIEYADHHNPAVVVAMVYRFSSIPAVRAAASRCVVAQPERYANVAEAVDLYLTEDVLRAGAPRLFLFRASTTVQALRLLDPRYTAYKNVTSYAIRSLLSQRSEQLIFYLPQLLQLLATDKSGSIEAFLTRTSARSAMFAHQLLWSLQTEGEGSGALARKCQQLEKRVKASFTPDAAAFCEAEFAFVDLVTSLSGELMKFDKPERKAKLRLRLKDDVFHAPPRSQHLYLPTDPDFRITGVIPHTAGAMQSAAKCPILVQFTCVPREAEDTRAPDELATEAQARADRTGHGHGDAAAHTVVKACIFKMGDDCRQDQISLQLIGLMQRILCSVGVPSFLYPYRVVTTGQDSGIIECVPRSRSRNEIGKLVESNVAEFFVQTFGHPESVGFRRARENFVKSTAAYSVVSFILNIKDRHNGNIMIDADGNLVHIDFGFLFDTSPGGDINFESSPFKLTTEMVQLIGMDVRGDSKLHSKALARALVDEESYIYFKTLVNRCYLAVRQYAREICVLVELMLHSGLPCFKPKKTIADLARRLAIDKNEIAAADYMRRRIHESRQNYRTVLYDYYQKVAEGIEM</sequence>
<gene>
    <name evidence="9" type="ORF">NESM_000056400</name>
</gene>
<feature type="region of interest" description="Disordered" evidence="5">
    <location>
        <begin position="128"/>
        <end position="150"/>
    </location>
</feature>
<dbReference type="FunFam" id="3.30.1010.10:FF:000056">
    <property type="entry name" value="Phosphatidylinositol 4-kinase alpha, putative"/>
    <property type="match status" value="1"/>
</dbReference>
<comment type="similarity">
    <text evidence="1">Belongs to the PI3/PI4-kinase family. Type III PI4K subfamily.</text>
</comment>
<evidence type="ECO:0000259" key="7">
    <source>
        <dbReference type="PROSITE" id="PS50290"/>
    </source>
</evidence>
<dbReference type="InterPro" id="IPR000403">
    <property type="entry name" value="PI3/4_kinase_cat_dom"/>
</dbReference>
<dbReference type="Pfam" id="PF19274">
    <property type="entry name" value="PI4K_N"/>
    <property type="match status" value="1"/>
</dbReference>
<dbReference type="Gene3D" id="1.10.1070.11">
    <property type="entry name" value="Phosphatidylinositol 3-/4-kinase, catalytic domain"/>
    <property type="match status" value="1"/>
</dbReference>
<dbReference type="InterPro" id="IPR011009">
    <property type="entry name" value="Kinase-like_dom_sf"/>
</dbReference>
<reference evidence="9 10" key="1">
    <citation type="journal article" date="2021" name="MBio">
        <title>A New Model Trypanosomatid, Novymonas esmeraldas: Genomic Perception of Its 'Candidatus Pandoraea novymonadis' Endosymbiont.</title>
        <authorList>
            <person name="Zakharova A."/>
            <person name="Saura A."/>
            <person name="Butenko A."/>
            <person name="Podesvova L."/>
            <person name="Warmusova S."/>
            <person name="Kostygov A.Y."/>
            <person name="Nenarokova A."/>
            <person name="Lukes J."/>
            <person name="Opperdoes F.R."/>
            <person name="Yurchenko V."/>
        </authorList>
    </citation>
    <scope>NUCLEOTIDE SEQUENCE [LARGE SCALE GENOMIC DNA]</scope>
    <source>
        <strain evidence="9 10">E262AT.01</strain>
    </source>
</reference>
<evidence type="ECO:0000256" key="6">
    <source>
        <dbReference type="SAM" id="SignalP"/>
    </source>
</evidence>
<dbReference type="SMART" id="SM00146">
    <property type="entry name" value="PI3Kc"/>
    <property type="match status" value="1"/>
</dbReference>
<dbReference type="GO" id="GO:0046854">
    <property type="term" value="P:phosphatidylinositol phosphate biosynthetic process"/>
    <property type="evidence" value="ECO:0007669"/>
    <property type="project" value="InterPro"/>
</dbReference>
<protein>
    <recommendedName>
        <fullName evidence="2">1-phosphatidylinositol 4-kinase</fullName>
        <ecNumber evidence="2">2.7.1.67</ecNumber>
    </recommendedName>
</protein>
<dbReference type="Gene3D" id="1.25.40.70">
    <property type="entry name" value="Phosphatidylinositol 3-kinase, accessory domain (PIK)"/>
    <property type="match status" value="1"/>
</dbReference>
<accession>A0AAW0F1J8</accession>
<feature type="region of interest" description="Disordered" evidence="5">
    <location>
        <begin position="590"/>
        <end position="624"/>
    </location>
</feature>
<dbReference type="PROSITE" id="PS00916">
    <property type="entry name" value="PI3_4_KINASE_2"/>
    <property type="match status" value="1"/>
</dbReference>
<feature type="domain" description="PIK helical" evidence="8">
    <location>
        <begin position="2018"/>
        <end position="2199"/>
    </location>
</feature>
<keyword evidence="10" id="KW-1185">Reference proteome</keyword>
<feature type="signal peptide" evidence="6">
    <location>
        <begin position="1"/>
        <end position="19"/>
    </location>
</feature>
<dbReference type="InterPro" id="IPR042236">
    <property type="entry name" value="PI3K_accessory_sf"/>
</dbReference>
<dbReference type="CDD" id="cd05167">
    <property type="entry name" value="PI4Kc_III_alpha"/>
    <property type="match status" value="1"/>
</dbReference>
<dbReference type="GO" id="GO:0004430">
    <property type="term" value="F:1-phosphatidylinositol 4-kinase activity"/>
    <property type="evidence" value="ECO:0007669"/>
    <property type="project" value="UniProtKB-EC"/>
</dbReference>
<keyword evidence="3" id="KW-0808">Transferase</keyword>
<dbReference type="PROSITE" id="PS50290">
    <property type="entry name" value="PI3_4_KINASE_3"/>
    <property type="match status" value="1"/>
</dbReference>
<dbReference type="InterPro" id="IPR001263">
    <property type="entry name" value="PI3K_accessory_dom"/>
</dbReference>
<evidence type="ECO:0000256" key="1">
    <source>
        <dbReference type="ARBA" id="ARBA00006209"/>
    </source>
</evidence>
<dbReference type="PROSITE" id="PS51545">
    <property type="entry name" value="PIK_HELICAL"/>
    <property type="match status" value="1"/>
</dbReference>
<feature type="region of interest" description="Disordered" evidence="5">
    <location>
        <begin position="773"/>
        <end position="803"/>
    </location>
</feature>
<proteinExistence type="inferred from homology"/>
<dbReference type="Pfam" id="PF00454">
    <property type="entry name" value="PI3_PI4_kinase"/>
    <property type="match status" value="1"/>
</dbReference>
<comment type="caution">
    <text evidence="9">The sequence shown here is derived from an EMBL/GenBank/DDBJ whole genome shotgun (WGS) entry which is preliminary data.</text>
</comment>
<evidence type="ECO:0000256" key="5">
    <source>
        <dbReference type="SAM" id="MobiDB-lite"/>
    </source>
</evidence>
<dbReference type="SUPFAM" id="SSF56112">
    <property type="entry name" value="Protein kinase-like (PK-like)"/>
    <property type="match status" value="1"/>
</dbReference>
<dbReference type="Proteomes" id="UP001430356">
    <property type="component" value="Unassembled WGS sequence"/>
</dbReference>
<feature type="compositionally biased region" description="Low complexity" evidence="5">
    <location>
        <begin position="1753"/>
        <end position="1770"/>
    </location>
</feature>
<keyword evidence="6" id="KW-0732">Signal</keyword>
<dbReference type="GO" id="GO:0005886">
    <property type="term" value="C:plasma membrane"/>
    <property type="evidence" value="ECO:0007669"/>
    <property type="project" value="TreeGrafter"/>
</dbReference>
<dbReference type="SUPFAM" id="SSF48371">
    <property type="entry name" value="ARM repeat"/>
    <property type="match status" value="1"/>
</dbReference>
<feature type="chain" id="PRO_5043889175" description="1-phosphatidylinositol 4-kinase" evidence="6">
    <location>
        <begin position="20"/>
        <end position="2605"/>
    </location>
</feature>
<evidence type="ECO:0000313" key="9">
    <source>
        <dbReference type="EMBL" id="KAK7200068.1"/>
    </source>
</evidence>
<feature type="region of interest" description="Disordered" evidence="5">
    <location>
        <begin position="1745"/>
        <end position="1770"/>
    </location>
</feature>
<dbReference type="GO" id="GO:0005737">
    <property type="term" value="C:cytoplasm"/>
    <property type="evidence" value="ECO:0007669"/>
    <property type="project" value="TreeGrafter"/>
</dbReference>
<dbReference type="GO" id="GO:0048015">
    <property type="term" value="P:phosphatidylinositol-mediated signaling"/>
    <property type="evidence" value="ECO:0007669"/>
    <property type="project" value="TreeGrafter"/>
</dbReference>
<dbReference type="EMBL" id="JAECZO010000003">
    <property type="protein sequence ID" value="KAK7200068.1"/>
    <property type="molecule type" value="Genomic_DNA"/>
</dbReference>
<feature type="domain" description="PI3K/PI4K catalytic" evidence="7">
    <location>
        <begin position="2301"/>
        <end position="2589"/>
    </location>
</feature>
<feature type="region of interest" description="Disordered" evidence="5">
    <location>
        <begin position="855"/>
        <end position="875"/>
    </location>
</feature>
<evidence type="ECO:0000256" key="3">
    <source>
        <dbReference type="ARBA" id="ARBA00022679"/>
    </source>
</evidence>
<dbReference type="InterPro" id="IPR016024">
    <property type="entry name" value="ARM-type_fold"/>
</dbReference>
<dbReference type="PROSITE" id="PS00915">
    <property type="entry name" value="PI3_4_KINASE_1"/>
    <property type="match status" value="1"/>
</dbReference>
<dbReference type="InterPro" id="IPR015433">
    <property type="entry name" value="PI3/4_kinase"/>
</dbReference>
<evidence type="ECO:0000256" key="4">
    <source>
        <dbReference type="ARBA" id="ARBA00022777"/>
    </source>
</evidence>
<dbReference type="EC" id="2.7.1.67" evidence="2"/>
<name>A0AAW0F1J8_9TRYP</name>
<feature type="compositionally biased region" description="Low complexity" evidence="5">
    <location>
        <begin position="128"/>
        <end position="143"/>
    </location>
</feature>
<organism evidence="9 10">
    <name type="scientific">Novymonas esmeraldas</name>
    <dbReference type="NCBI Taxonomy" id="1808958"/>
    <lineage>
        <taxon>Eukaryota</taxon>
        <taxon>Discoba</taxon>
        <taxon>Euglenozoa</taxon>
        <taxon>Kinetoplastea</taxon>
        <taxon>Metakinetoplastina</taxon>
        <taxon>Trypanosomatida</taxon>
        <taxon>Trypanosomatidae</taxon>
        <taxon>Novymonas</taxon>
    </lineage>
</organism>
<dbReference type="InterPro" id="IPR036940">
    <property type="entry name" value="PI3/4_kinase_cat_sf"/>
</dbReference>
<dbReference type="PANTHER" id="PTHR10048:SF15">
    <property type="entry name" value="PHOSPHATIDYLINOSITOL 4-KINASE ALPHA"/>
    <property type="match status" value="1"/>
</dbReference>
<evidence type="ECO:0000256" key="2">
    <source>
        <dbReference type="ARBA" id="ARBA00012169"/>
    </source>
</evidence>